<dbReference type="InterPro" id="IPR007837">
    <property type="entry name" value="DinB"/>
</dbReference>
<dbReference type="SUPFAM" id="SSF109854">
    <property type="entry name" value="DinB/YfiT-like putative metalloenzymes"/>
    <property type="match status" value="1"/>
</dbReference>
<dbReference type="RefSeq" id="WP_344470078.1">
    <property type="nucleotide sequence ID" value="NZ_BAAAQX010000001.1"/>
</dbReference>
<dbReference type="Pfam" id="PF05163">
    <property type="entry name" value="DinB"/>
    <property type="match status" value="1"/>
</dbReference>
<dbReference type="PANTHER" id="PTHR37302:SF3">
    <property type="entry name" value="DAMAGE-INDUCIBLE PROTEIN DINB"/>
    <property type="match status" value="1"/>
</dbReference>
<evidence type="ECO:0000256" key="1">
    <source>
        <dbReference type="ARBA" id="ARBA00008635"/>
    </source>
</evidence>
<organism evidence="3 4">
    <name type="scientific">Nonomuraea monospora</name>
    <dbReference type="NCBI Taxonomy" id="568818"/>
    <lineage>
        <taxon>Bacteria</taxon>
        <taxon>Bacillati</taxon>
        <taxon>Actinomycetota</taxon>
        <taxon>Actinomycetes</taxon>
        <taxon>Streptosporangiales</taxon>
        <taxon>Streptosporangiaceae</taxon>
        <taxon>Nonomuraea</taxon>
    </lineage>
</organism>
<name>A0ABP5NW73_9ACTN</name>
<gene>
    <name evidence="3" type="ORF">GCM10009850_000700</name>
</gene>
<evidence type="ECO:0000256" key="2">
    <source>
        <dbReference type="ARBA" id="ARBA00022723"/>
    </source>
</evidence>
<reference evidence="4" key="1">
    <citation type="journal article" date="2019" name="Int. J. Syst. Evol. Microbiol.">
        <title>The Global Catalogue of Microorganisms (GCM) 10K type strain sequencing project: providing services to taxonomists for standard genome sequencing and annotation.</title>
        <authorList>
            <consortium name="The Broad Institute Genomics Platform"/>
            <consortium name="The Broad Institute Genome Sequencing Center for Infectious Disease"/>
            <person name="Wu L."/>
            <person name="Ma J."/>
        </authorList>
    </citation>
    <scope>NUCLEOTIDE SEQUENCE [LARGE SCALE GENOMIC DNA]</scope>
    <source>
        <strain evidence="4">JCM 16114</strain>
    </source>
</reference>
<evidence type="ECO:0008006" key="5">
    <source>
        <dbReference type="Google" id="ProtNLM"/>
    </source>
</evidence>
<dbReference type="EMBL" id="BAAAQX010000001">
    <property type="protein sequence ID" value="GAA2203895.1"/>
    <property type="molecule type" value="Genomic_DNA"/>
</dbReference>
<comment type="similarity">
    <text evidence="1">Belongs to the DinB family.</text>
</comment>
<evidence type="ECO:0000313" key="4">
    <source>
        <dbReference type="Proteomes" id="UP001499843"/>
    </source>
</evidence>
<keyword evidence="4" id="KW-1185">Reference proteome</keyword>
<sequence>MNEILLDTIRHNTWATQRLIEFCQAQNLSADQLEVRGVGTFGDIPATLHHIVHCDASYAQRLAGIELPWVHNEDADTDLGHLLSRASETEQVWEDLLAKPIDVERVIVVDQGTREVRVGIFLAQAVNHANHHREQVCAILTGLGIEPPDIQAWEYAWNTGRIWDRP</sequence>
<protein>
    <recommendedName>
        <fullName evidence="5">Damage-inducible protein DinB</fullName>
    </recommendedName>
</protein>
<proteinExistence type="inferred from homology"/>
<dbReference type="InterPro" id="IPR034660">
    <property type="entry name" value="DinB/YfiT-like"/>
</dbReference>
<dbReference type="Gene3D" id="1.20.120.450">
    <property type="entry name" value="dinb family like domain"/>
    <property type="match status" value="1"/>
</dbReference>
<dbReference type="Proteomes" id="UP001499843">
    <property type="component" value="Unassembled WGS sequence"/>
</dbReference>
<accession>A0ABP5NW73</accession>
<evidence type="ECO:0000313" key="3">
    <source>
        <dbReference type="EMBL" id="GAA2203895.1"/>
    </source>
</evidence>
<comment type="caution">
    <text evidence="3">The sequence shown here is derived from an EMBL/GenBank/DDBJ whole genome shotgun (WGS) entry which is preliminary data.</text>
</comment>
<keyword evidence="2" id="KW-0479">Metal-binding</keyword>
<dbReference type="PANTHER" id="PTHR37302">
    <property type="entry name" value="SLR1116 PROTEIN"/>
    <property type="match status" value="1"/>
</dbReference>